<dbReference type="RefSeq" id="WP_133227464.1">
    <property type="nucleotide sequence ID" value="NZ_SMRT01000003.1"/>
</dbReference>
<dbReference type="InterPro" id="IPR003739">
    <property type="entry name" value="Lys_aminomutase/Glu_NH3_mut"/>
</dbReference>
<evidence type="ECO:0000313" key="9">
    <source>
        <dbReference type="EMBL" id="TDF98925.1"/>
    </source>
</evidence>
<evidence type="ECO:0000256" key="6">
    <source>
        <dbReference type="ARBA" id="ARBA00023004"/>
    </source>
</evidence>
<keyword evidence="6" id="KW-0408">Iron</keyword>
<dbReference type="SFLD" id="SFLDS00029">
    <property type="entry name" value="Radical_SAM"/>
    <property type="match status" value="1"/>
</dbReference>
<dbReference type="InterPro" id="IPR007197">
    <property type="entry name" value="rSAM"/>
</dbReference>
<protein>
    <submittedName>
        <fullName evidence="9">KamA family radical SAM protein</fullName>
    </submittedName>
</protein>
<dbReference type="PROSITE" id="PS51918">
    <property type="entry name" value="RADICAL_SAM"/>
    <property type="match status" value="1"/>
</dbReference>
<keyword evidence="10" id="KW-1185">Reference proteome</keyword>
<dbReference type="PANTHER" id="PTHR30538">
    <property type="entry name" value="LYSINE 2,3-AMINOMUTASE-RELATED"/>
    <property type="match status" value="1"/>
</dbReference>
<comment type="cofactor">
    <cofactor evidence="1">
        <name>pyridoxal 5'-phosphate</name>
        <dbReference type="ChEBI" id="CHEBI:597326"/>
    </cofactor>
</comment>
<dbReference type="SUPFAM" id="SSF102114">
    <property type="entry name" value="Radical SAM enzymes"/>
    <property type="match status" value="1"/>
</dbReference>
<keyword evidence="4" id="KW-0479">Metal-binding</keyword>
<reference evidence="9 10" key="1">
    <citation type="submission" date="2019-03" db="EMBL/GenBank/DDBJ databases">
        <title>This is whole genome sequence of Paenibacillus sp MS74 strain.</title>
        <authorList>
            <person name="Trinh H.N."/>
        </authorList>
    </citation>
    <scope>NUCLEOTIDE SEQUENCE [LARGE SCALE GENOMIC DNA]</scope>
    <source>
        <strain evidence="9 10">MS74</strain>
    </source>
</reference>
<evidence type="ECO:0000256" key="1">
    <source>
        <dbReference type="ARBA" id="ARBA00001933"/>
    </source>
</evidence>
<dbReference type="NCBIfam" id="TIGR00238">
    <property type="entry name" value="KamA family radical SAM protein"/>
    <property type="match status" value="1"/>
</dbReference>
<evidence type="ECO:0000256" key="4">
    <source>
        <dbReference type="ARBA" id="ARBA00022723"/>
    </source>
</evidence>
<feature type="domain" description="Radical SAM core" evidence="8">
    <location>
        <begin position="84"/>
        <end position="303"/>
    </location>
</feature>
<accession>A0A4R5KV02</accession>
<dbReference type="Proteomes" id="UP000295636">
    <property type="component" value="Unassembled WGS sequence"/>
</dbReference>
<evidence type="ECO:0000256" key="2">
    <source>
        <dbReference type="ARBA" id="ARBA00022485"/>
    </source>
</evidence>
<dbReference type="GO" id="GO:0046872">
    <property type="term" value="F:metal ion binding"/>
    <property type="evidence" value="ECO:0007669"/>
    <property type="project" value="UniProtKB-KW"/>
</dbReference>
<dbReference type="InterPro" id="IPR058240">
    <property type="entry name" value="rSAM_sf"/>
</dbReference>
<dbReference type="InterPro" id="IPR013785">
    <property type="entry name" value="Aldolase_TIM"/>
</dbReference>
<sequence length="385" mass="44402">MPVKYITNVDEIPGLTEDERVSYKKVTDKFVFRLNDYYLRLIDWTNPHDPIRKLIIPSLNELQEYGRWDASDEDTNYVVKGCQHKYQTTALLIVSEVCGAYCRFCFRKRLFRVDVKEAMPDVQDGLDYIARTPEINNVLLTGGDPLILNTNKLRNLIEALRAIDHVKIIRIGSKMPVFNPMRIYEDQELLDLIRTHSTDEKRIYIMAHVNHPREITEETRTCFKALHDAGAIVVNQSPVLKGINDDPLVLGELLDRLSWAGVTPYYFFVNRPVAGNRGFVLTLEEVYRIVEEAKARTSGLGKRVRLCMSHTSGKVEILAIEEGKAYLKYHQSRDGEYGKLMVLDCPKEATWFDELPGNEKYWKKPSKKTADIVSVNEMPDFPQKK</sequence>
<organism evidence="9 10">
    <name type="scientific">Paenibacillus piri</name>
    <dbReference type="NCBI Taxonomy" id="2547395"/>
    <lineage>
        <taxon>Bacteria</taxon>
        <taxon>Bacillati</taxon>
        <taxon>Bacillota</taxon>
        <taxon>Bacilli</taxon>
        <taxon>Bacillales</taxon>
        <taxon>Paenibacillaceae</taxon>
        <taxon>Paenibacillus</taxon>
    </lineage>
</organism>
<dbReference type="Pfam" id="PF04055">
    <property type="entry name" value="Radical_SAM"/>
    <property type="match status" value="1"/>
</dbReference>
<dbReference type="OrthoDB" id="9768064at2"/>
<dbReference type="GO" id="GO:0051539">
    <property type="term" value="F:4 iron, 4 sulfur cluster binding"/>
    <property type="evidence" value="ECO:0007669"/>
    <property type="project" value="UniProtKB-KW"/>
</dbReference>
<dbReference type="GO" id="GO:0003824">
    <property type="term" value="F:catalytic activity"/>
    <property type="evidence" value="ECO:0007669"/>
    <property type="project" value="InterPro"/>
</dbReference>
<evidence type="ECO:0000313" key="10">
    <source>
        <dbReference type="Proteomes" id="UP000295636"/>
    </source>
</evidence>
<dbReference type="CDD" id="cd01335">
    <property type="entry name" value="Radical_SAM"/>
    <property type="match status" value="1"/>
</dbReference>
<dbReference type="AlphaFoldDB" id="A0A4R5KV02"/>
<evidence type="ECO:0000256" key="5">
    <source>
        <dbReference type="ARBA" id="ARBA00022898"/>
    </source>
</evidence>
<keyword evidence="3" id="KW-0949">S-adenosyl-L-methionine</keyword>
<evidence type="ECO:0000256" key="3">
    <source>
        <dbReference type="ARBA" id="ARBA00022691"/>
    </source>
</evidence>
<gene>
    <name evidence="9" type="ORF">E1757_10495</name>
</gene>
<evidence type="ECO:0000256" key="7">
    <source>
        <dbReference type="ARBA" id="ARBA00023014"/>
    </source>
</evidence>
<evidence type="ECO:0000259" key="8">
    <source>
        <dbReference type="PROSITE" id="PS51918"/>
    </source>
</evidence>
<keyword evidence="2" id="KW-0004">4Fe-4S</keyword>
<keyword evidence="5" id="KW-0663">Pyridoxal phosphate</keyword>
<dbReference type="PANTHER" id="PTHR30538:SF0">
    <property type="entry name" value="L-LYSINE 2,3-AMINOMUTASE AQ_1632-RELATED"/>
    <property type="match status" value="1"/>
</dbReference>
<dbReference type="Gene3D" id="3.20.20.70">
    <property type="entry name" value="Aldolase class I"/>
    <property type="match status" value="1"/>
</dbReference>
<comment type="caution">
    <text evidence="9">The sequence shown here is derived from an EMBL/GenBank/DDBJ whole genome shotgun (WGS) entry which is preliminary data.</text>
</comment>
<keyword evidence="7" id="KW-0411">Iron-sulfur</keyword>
<dbReference type="SFLD" id="SFLDG01070">
    <property type="entry name" value="PLP-dependent"/>
    <property type="match status" value="1"/>
</dbReference>
<proteinExistence type="predicted"/>
<dbReference type="EMBL" id="SMRT01000003">
    <property type="protein sequence ID" value="TDF98925.1"/>
    <property type="molecule type" value="Genomic_DNA"/>
</dbReference>
<name>A0A4R5KV02_9BACL</name>